<dbReference type="Pfam" id="PF13377">
    <property type="entry name" value="Peripla_BP_3"/>
    <property type="match status" value="1"/>
</dbReference>
<dbReference type="GO" id="GO:0000976">
    <property type="term" value="F:transcription cis-regulatory region binding"/>
    <property type="evidence" value="ECO:0007669"/>
    <property type="project" value="TreeGrafter"/>
</dbReference>
<dbReference type="STRING" id="1503961.SAMN05421736_11253"/>
<dbReference type="SUPFAM" id="SSF53822">
    <property type="entry name" value="Periplasmic binding protein-like I"/>
    <property type="match status" value="1"/>
</dbReference>
<dbReference type="InterPro" id="IPR010982">
    <property type="entry name" value="Lambda_DNA-bd_dom_sf"/>
</dbReference>
<dbReference type="InterPro" id="IPR028082">
    <property type="entry name" value="Peripla_BP_I"/>
</dbReference>
<evidence type="ECO:0000256" key="1">
    <source>
        <dbReference type="ARBA" id="ARBA00022491"/>
    </source>
</evidence>
<dbReference type="GO" id="GO:0003700">
    <property type="term" value="F:DNA-binding transcription factor activity"/>
    <property type="evidence" value="ECO:0007669"/>
    <property type="project" value="TreeGrafter"/>
</dbReference>
<dbReference type="InterPro" id="IPR046335">
    <property type="entry name" value="LacI/GalR-like_sensor"/>
</dbReference>
<dbReference type="Proteomes" id="UP000198935">
    <property type="component" value="Unassembled WGS sequence"/>
</dbReference>
<dbReference type="PANTHER" id="PTHR30146:SF151">
    <property type="entry name" value="HTH-TYPE TRANSCRIPTIONAL REPRESSOR CYTR"/>
    <property type="match status" value="1"/>
</dbReference>
<dbReference type="EMBL" id="FNPI01000012">
    <property type="protein sequence ID" value="SDZ41697.1"/>
    <property type="molecule type" value="Genomic_DNA"/>
</dbReference>
<dbReference type="Gene3D" id="1.10.260.40">
    <property type="entry name" value="lambda repressor-like DNA-binding domains"/>
    <property type="match status" value="1"/>
</dbReference>
<feature type="domain" description="HTH lacI-type" evidence="5">
    <location>
        <begin position="7"/>
        <end position="61"/>
    </location>
</feature>
<dbReference type="AlphaFoldDB" id="A0A1H3SVG3"/>
<evidence type="ECO:0000259" key="5">
    <source>
        <dbReference type="PROSITE" id="PS50932"/>
    </source>
</evidence>
<dbReference type="CDD" id="cd06284">
    <property type="entry name" value="PBP1_LacI-like"/>
    <property type="match status" value="1"/>
</dbReference>
<keyword evidence="2" id="KW-0805">Transcription regulation</keyword>
<keyword evidence="7" id="KW-1185">Reference proteome</keyword>
<dbReference type="PROSITE" id="PS00356">
    <property type="entry name" value="HTH_LACI_1"/>
    <property type="match status" value="1"/>
</dbReference>
<accession>A0A1H3SVG3</accession>
<organism evidence="6 7">
    <name type="scientific">Evansella caseinilytica</name>
    <dbReference type="NCBI Taxonomy" id="1503961"/>
    <lineage>
        <taxon>Bacteria</taxon>
        <taxon>Bacillati</taxon>
        <taxon>Bacillota</taxon>
        <taxon>Bacilli</taxon>
        <taxon>Bacillales</taxon>
        <taxon>Bacillaceae</taxon>
        <taxon>Evansella</taxon>
    </lineage>
</organism>
<evidence type="ECO:0000256" key="2">
    <source>
        <dbReference type="ARBA" id="ARBA00023015"/>
    </source>
</evidence>
<dbReference type="CDD" id="cd01392">
    <property type="entry name" value="HTH_LacI"/>
    <property type="match status" value="1"/>
</dbReference>
<gene>
    <name evidence="6" type="ORF">SAMN05421736_11253</name>
</gene>
<dbReference type="SMART" id="SM00354">
    <property type="entry name" value="HTH_LACI"/>
    <property type="match status" value="1"/>
</dbReference>
<evidence type="ECO:0000313" key="6">
    <source>
        <dbReference type="EMBL" id="SDZ41697.1"/>
    </source>
</evidence>
<dbReference type="OrthoDB" id="9796186at2"/>
<proteinExistence type="predicted"/>
<dbReference type="InterPro" id="IPR000843">
    <property type="entry name" value="HTH_LacI"/>
</dbReference>
<reference evidence="7" key="1">
    <citation type="submission" date="2016-10" db="EMBL/GenBank/DDBJ databases">
        <authorList>
            <person name="Varghese N."/>
            <person name="Submissions S."/>
        </authorList>
    </citation>
    <scope>NUCLEOTIDE SEQUENCE [LARGE SCALE GENOMIC DNA]</scope>
    <source>
        <strain evidence="7">SP</strain>
    </source>
</reference>
<dbReference type="PANTHER" id="PTHR30146">
    <property type="entry name" value="LACI-RELATED TRANSCRIPTIONAL REPRESSOR"/>
    <property type="match status" value="1"/>
</dbReference>
<dbReference type="Pfam" id="PF00356">
    <property type="entry name" value="LacI"/>
    <property type="match status" value="1"/>
</dbReference>
<protein>
    <submittedName>
        <fullName evidence="6">LacI family transcriptional regulator, repressor for deo operon, udp, cdd, tsx, nupC, and nupG</fullName>
    </submittedName>
</protein>
<dbReference type="PROSITE" id="PS50932">
    <property type="entry name" value="HTH_LACI_2"/>
    <property type="match status" value="1"/>
</dbReference>
<dbReference type="Gene3D" id="3.40.50.2300">
    <property type="match status" value="2"/>
</dbReference>
<keyword evidence="4" id="KW-0804">Transcription</keyword>
<evidence type="ECO:0000256" key="4">
    <source>
        <dbReference type="ARBA" id="ARBA00023163"/>
    </source>
</evidence>
<keyword evidence="3" id="KW-0238">DNA-binding</keyword>
<evidence type="ECO:0000313" key="7">
    <source>
        <dbReference type="Proteomes" id="UP000198935"/>
    </source>
</evidence>
<dbReference type="SUPFAM" id="SSF47413">
    <property type="entry name" value="lambda repressor-like DNA-binding domains"/>
    <property type="match status" value="1"/>
</dbReference>
<evidence type="ECO:0000256" key="3">
    <source>
        <dbReference type="ARBA" id="ARBA00023125"/>
    </source>
</evidence>
<name>A0A1H3SVG3_9BACI</name>
<sequence length="337" mass="37903">MKIDQNIKMSDVAKKANVSTATVSRVLSNPAVVKEETRRKVMEVIEELQYRPHVIARQFRTQETKMVLVVVPDITSIFFSEVLRGIEHVAVSRNYQVVLGDSENNLEREKQYVDLLYQKQVDGVILLTAKLPKEMLEQLASEFPIVLACEYYDGIDVPTVSIDNIGSARKATEHLVHLGHKRIGHISGPAGIILSRDRLQGYKEALQNNGLLVDEAYIAEGPLTIESGYRRMKMLLSLDNPPTAVFVYNDEMAWGAIKAVKDHGLRIPEDIAVVGFDNLKISEVVEPHLSTIEQPKYLIGKKSMELLLQLIHGKPLEKKNYVLNSSLIVRHSSVLMN</sequence>
<keyword evidence="1" id="KW-0678">Repressor</keyword>